<evidence type="ECO:0000313" key="2">
    <source>
        <dbReference type="Proteomes" id="UP001596096"/>
    </source>
</evidence>
<dbReference type="PANTHER" id="PTHR34309:SF1">
    <property type="entry name" value="PROTEIN GLCG"/>
    <property type="match status" value="1"/>
</dbReference>
<dbReference type="Proteomes" id="UP001596096">
    <property type="component" value="Unassembled WGS sequence"/>
</dbReference>
<gene>
    <name evidence="1" type="ORF">ACFPUY_11595</name>
</gene>
<name>A0ABW1BRR9_9ACTN</name>
<reference evidence="2" key="1">
    <citation type="journal article" date="2019" name="Int. J. Syst. Evol. Microbiol.">
        <title>The Global Catalogue of Microorganisms (GCM) 10K type strain sequencing project: providing services to taxonomists for standard genome sequencing and annotation.</title>
        <authorList>
            <consortium name="The Broad Institute Genomics Platform"/>
            <consortium name="The Broad Institute Genome Sequencing Center for Infectious Disease"/>
            <person name="Wu L."/>
            <person name="Ma J."/>
        </authorList>
    </citation>
    <scope>NUCLEOTIDE SEQUENCE [LARGE SCALE GENOMIC DNA]</scope>
    <source>
        <strain evidence="2">CGMCC 4.7106</strain>
    </source>
</reference>
<keyword evidence="2" id="KW-1185">Reference proteome</keyword>
<comment type="caution">
    <text evidence="1">The sequence shown here is derived from an EMBL/GenBank/DDBJ whole genome shotgun (WGS) entry which is preliminary data.</text>
</comment>
<sequence length="139" mass="14186">MQPINKPSISYEDAQRAVAAAVEKAREQGLAMVVAVVDESGVLKAFGRMDGAALLSVQVAKDKAYTAAGFGMPTDGWYDFIKDDGPLAIGAPAGIDRLVVFGGGFPITADGQVIGAIGVSGGHYSQDMTVAQAGLDALA</sequence>
<dbReference type="EMBL" id="JBHSNW010000005">
    <property type="protein sequence ID" value="MFC5815732.1"/>
    <property type="molecule type" value="Genomic_DNA"/>
</dbReference>
<protein>
    <submittedName>
        <fullName evidence="1">Heme-binding protein</fullName>
    </submittedName>
</protein>
<dbReference type="InterPro" id="IPR052517">
    <property type="entry name" value="GlcG_carb_metab_protein"/>
</dbReference>
<accession>A0ABW1BRR9</accession>
<dbReference type="PANTHER" id="PTHR34309">
    <property type="entry name" value="SLR1406 PROTEIN"/>
    <property type="match status" value="1"/>
</dbReference>
<evidence type="ECO:0000313" key="1">
    <source>
        <dbReference type="EMBL" id="MFC5815732.1"/>
    </source>
</evidence>
<organism evidence="1 2">
    <name type="scientific">Nonomuraea harbinensis</name>
    <dbReference type="NCBI Taxonomy" id="1286938"/>
    <lineage>
        <taxon>Bacteria</taxon>
        <taxon>Bacillati</taxon>
        <taxon>Actinomycetota</taxon>
        <taxon>Actinomycetes</taxon>
        <taxon>Streptosporangiales</taxon>
        <taxon>Streptosporangiaceae</taxon>
        <taxon>Nonomuraea</taxon>
    </lineage>
</organism>
<dbReference type="RefSeq" id="WP_219543920.1">
    <property type="nucleotide sequence ID" value="NZ_JAHKRN010000005.1"/>
</dbReference>
<dbReference type="InterPro" id="IPR005624">
    <property type="entry name" value="PduO/GlcC-like"/>
</dbReference>
<dbReference type="Pfam" id="PF03928">
    <property type="entry name" value="HbpS-like"/>
    <property type="match status" value="1"/>
</dbReference>
<proteinExistence type="predicted"/>